<dbReference type="SUPFAM" id="SSF56574">
    <property type="entry name" value="Serpins"/>
    <property type="match status" value="3"/>
</dbReference>
<accession>A0ABD2LAR4</accession>
<feature type="region of interest" description="Disordered" evidence="2">
    <location>
        <begin position="126"/>
        <end position="151"/>
    </location>
</feature>
<dbReference type="EMBL" id="JBICBT010000475">
    <property type="protein sequence ID" value="KAL3112327.1"/>
    <property type="molecule type" value="Genomic_DNA"/>
</dbReference>
<evidence type="ECO:0000313" key="4">
    <source>
        <dbReference type="Proteomes" id="UP001620626"/>
    </source>
</evidence>
<evidence type="ECO:0000256" key="1">
    <source>
        <dbReference type="ARBA" id="ARBA00009500"/>
    </source>
</evidence>
<comment type="similarity">
    <text evidence="1">Belongs to the serpin family.</text>
</comment>
<dbReference type="AlphaFoldDB" id="A0ABD2LAR4"/>
<name>A0ABD2LAR4_9BILA</name>
<dbReference type="PANTHER" id="PTHR11461">
    <property type="entry name" value="SERINE PROTEASE INHIBITOR, SERPIN"/>
    <property type="match status" value="1"/>
</dbReference>
<protein>
    <submittedName>
        <fullName evidence="3">Uncharacterized protein</fullName>
    </submittedName>
</protein>
<feature type="region of interest" description="Disordered" evidence="2">
    <location>
        <begin position="191"/>
        <end position="219"/>
    </location>
</feature>
<sequence length="247" mass="27088">MSQMTIRPQIRPPPPQFVANRPFVAFLVNHSQTVNEQGTEAAAATAVLIMAGSFIRPPLPQFVVDRAFVAFLVNHSQTLNEKGTEASDATAVIVGEEASGPIEPEPALFIANRPFLVALTSAGNKIHPDARGEKDRGGNSPTKFTNEEGSEAAGATAVVMMTRTALVTRPKSEFVADRPFYFTIRHPRRASRSGDDAESRHRVCFGEQGGTPTGKPYYRNDPEKYSLKDWMDWLGANGREREKLMMG</sequence>
<dbReference type="InterPro" id="IPR042178">
    <property type="entry name" value="Serpin_sf_1"/>
</dbReference>
<dbReference type="Proteomes" id="UP001620626">
    <property type="component" value="Unassembled WGS sequence"/>
</dbReference>
<dbReference type="Gene3D" id="2.30.39.10">
    <property type="entry name" value="Alpha-1-antitrypsin, domain 1"/>
    <property type="match status" value="3"/>
</dbReference>
<dbReference type="PANTHER" id="PTHR11461:SF211">
    <property type="entry name" value="GH10112P-RELATED"/>
    <property type="match status" value="1"/>
</dbReference>
<comment type="caution">
    <text evidence="3">The sequence shown here is derived from an EMBL/GenBank/DDBJ whole genome shotgun (WGS) entry which is preliminary data.</text>
</comment>
<organism evidence="3 4">
    <name type="scientific">Heterodera trifolii</name>
    <dbReference type="NCBI Taxonomy" id="157864"/>
    <lineage>
        <taxon>Eukaryota</taxon>
        <taxon>Metazoa</taxon>
        <taxon>Ecdysozoa</taxon>
        <taxon>Nematoda</taxon>
        <taxon>Chromadorea</taxon>
        <taxon>Rhabditida</taxon>
        <taxon>Tylenchina</taxon>
        <taxon>Tylenchomorpha</taxon>
        <taxon>Tylenchoidea</taxon>
        <taxon>Heteroderidae</taxon>
        <taxon>Heteroderinae</taxon>
        <taxon>Heterodera</taxon>
    </lineage>
</organism>
<proteinExistence type="inferred from homology"/>
<evidence type="ECO:0000256" key="2">
    <source>
        <dbReference type="SAM" id="MobiDB-lite"/>
    </source>
</evidence>
<dbReference type="Gene3D" id="3.30.497.10">
    <property type="entry name" value="Antithrombin, subunit I, domain 2"/>
    <property type="match status" value="1"/>
</dbReference>
<feature type="compositionally biased region" description="Basic and acidic residues" evidence="2">
    <location>
        <begin position="192"/>
        <end position="201"/>
    </location>
</feature>
<dbReference type="InterPro" id="IPR000215">
    <property type="entry name" value="Serpin_fam"/>
</dbReference>
<evidence type="ECO:0000313" key="3">
    <source>
        <dbReference type="EMBL" id="KAL3112327.1"/>
    </source>
</evidence>
<feature type="compositionally biased region" description="Basic and acidic residues" evidence="2">
    <location>
        <begin position="126"/>
        <end position="137"/>
    </location>
</feature>
<keyword evidence="4" id="KW-1185">Reference proteome</keyword>
<dbReference type="InterPro" id="IPR036186">
    <property type="entry name" value="Serpin_sf"/>
</dbReference>
<gene>
    <name evidence="3" type="ORF">niasHT_019052</name>
</gene>
<reference evidence="3 4" key="1">
    <citation type="submission" date="2024-10" db="EMBL/GenBank/DDBJ databases">
        <authorList>
            <person name="Kim D."/>
        </authorList>
    </citation>
    <scope>NUCLEOTIDE SEQUENCE [LARGE SCALE GENOMIC DNA]</scope>
    <source>
        <strain evidence="3">BH-2024</strain>
    </source>
</reference>
<dbReference type="InterPro" id="IPR042185">
    <property type="entry name" value="Serpin_sf_2"/>
</dbReference>